<keyword evidence="2" id="KW-1185">Reference proteome</keyword>
<dbReference type="InterPro" id="IPR011042">
    <property type="entry name" value="6-blade_b-propeller_TolB-like"/>
</dbReference>
<organism evidence="1 2">
    <name type="scientific">Kribbella voronezhensis</name>
    <dbReference type="NCBI Taxonomy" id="2512212"/>
    <lineage>
        <taxon>Bacteria</taxon>
        <taxon>Bacillati</taxon>
        <taxon>Actinomycetota</taxon>
        <taxon>Actinomycetes</taxon>
        <taxon>Propionibacteriales</taxon>
        <taxon>Kribbellaceae</taxon>
        <taxon>Kribbella</taxon>
    </lineage>
</organism>
<dbReference type="EMBL" id="SOCE01000001">
    <property type="protein sequence ID" value="TDU90203.1"/>
    <property type="molecule type" value="Genomic_DNA"/>
</dbReference>
<dbReference type="Proteomes" id="UP000295151">
    <property type="component" value="Unassembled WGS sequence"/>
</dbReference>
<gene>
    <name evidence="1" type="ORF">EV138_3788</name>
</gene>
<dbReference type="SUPFAM" id="SSF63829">
    <property type="entry name" value="Calcium-dependent phosphotriesterase"/>
    <property type="match status" value="1"/>
</dbReference>
<proteinExistence type="predicted"/>
<name>A0A4V3FKH2_9ACTN</name>
<comment type="caution">
    <text evidence="1">The sequence shown here is derived from an EMBL/GenBank/DDBJ whole genome shotgun (WGS) entry which is preliminary data.</text>
</comment>
<accession>A0A4V3FKH2</accession>
<evidence type="ECO:0008006" key="3">
    <source>
        <dbReference type="Google" id="ProtNLM"/>
    </source>
</evidence>
<dbReference type="RefSeq" id="WP_133980147.1">
    <property type="nucleotide sequence ID" value="NZ_SOCE01000001.1"/>
</dbReference>
<dbReference type="AlphaFoldDB" id="A0A4V3FKH2"/>
<protein>
    <recommendedName>
        <fullName evidence="3">Sugar lactone lactonase YvrE</fullName>
    </recommendedName>
</protein>
<evidence type="ECO:0000313" key="2">
    <source>
        <dbReference type="Proteomes" id="UP000295151"/>
    </source>
</evidence>
<evidence type="ECO:0000313" key="1">
    <source>
        <dbReference type="EMBL" id="TDU90203.1"/>
    </source>
</evidence>
<sequence length="277" mass="29734">MSIDAYDLPGDFVKPEGITMGPAGDFFSGSRTDGTIYRCELTSEIAEIWSPGGTDGRTVVLGFALYADAQLVVCGAESGTLYSYDLATRELVSRRSVEGYLNDVWVIGDHAYATDSSQPVVWRFDLVNTEAAPEPIHLEDTGPKVYPNGIVAFDDSVLLVADPGEEVLLRVELDGSTQVLRTEWAADGLLLLGDLLIGVCNRGDVLETAEFFLSALRLSPGATSATLLPQYDDPRFDTPTTVAFDGERLLVVNGQSAKGAAAAAPFQVIAVPIPWQR</sequence>
<reference evidence="1 2" key="1">
    <citation type="submission" date="2019-03" db="EMBL/GenBank/DDBJ databases">
        <title>Genomic Encyclopedia of Type Strains, Phase III (KMG-III): the genomes of soil and plant-associated and newly described type strains.</title>
        <authorList>
            <person name="Whitman W."/>
        </authorList>
    </citation>
    <scope>NUCLEOTIDE SEQUENCE [LARGE SCALE GENOMIC DNA]</scope>
    <source>
        <strain evidence="1 2">VKM Ac-2575</strain>
    </source>
</reference>
<dbReference type="OrthoDB" id="504981at2"/>
<dbReference type="Gene3D" id="2.120.10.30">
    <property type="entry name" value="TolB, C-terminal domain"/>
    <property type="match status" value="1"/>
</dbReference>